<dbReference type="GO" id="GO:0006629">
    <property type="term" value="P:lipid metabolic process"/>
    <property type="evidence" value="ECO:0007669"/>
    <property type="project" value="InterPro"/>
</dbReference>
<dbReference type="EMBL" id="JAEHOE010000119">
    <property type="protein sequence ID" value="KAG2485994.1"/>
    <property type="molecule type" value="Genomic_DNA"/>
</dbReference>
<dbReference type="SUPFAM" id="SSF51695">
    <property type="entry name" value="PLC-like phosphodiesterases"/>
    <property type="match status" value="1"/>
</dbReference>
<gene>
    <name evidence="2" type="ORF">HYH03_015316</name>
</gene>
<evidence type="ECO:0000256" key="1">
    <source>
        <dbReference type="SAM" id="MobiDB-lite"/>
    </source>
</evidence>
<feature type="region of interest" description="Disordered" evidence="1">
    <location>
        <begin position="246"/>
        <end position="277"/>
    </location>
</feature>
<proteinExistence type="predicted"/>
<dbReference type="InterPro" id="IPR051057">
    <property type="entry name" value="PI-PLC_domain"/>
</dbReference>
<dbReference type="GO" id="GO:0008081">
    <property type="term" value="F:phosphoric diester hydrolase activity"/>
    <property type="evidence" value="ECO:0007669"/>
    <property type="project" value="InterPro"/>
</dbReference>
<feature type="region of interest" description="Disordered" evidence="1">
    <location>
        <begin position="358"/>
        <end position="386"/>
    </location>
</feature>
<keyword evidence="3" id="KW-1185">Reference proteome</keyword>
<feature type="compositionally biased region" description="Gly residues" evidence="1">
    <location>
        <begin position="373"/>
        <end position="386"/>
    </location>
</feature>
<evidence type="ECO:0008006" key="4">
    <source>
        <dbReference type="Google" id="ProtNLM"/>
    </source>
</evidence>
<dbReference type="Pfam" id="PF26146">
    <property type="entry name" value="PI-PLC_X"/>
    <property type="match status" value="1"/>
</dbReference>
<dbReference type="Gene3D" id="3.20.20.190">
    <property type="entry name" value="Phosphatidylinositol (PI) phosphodiesterase"/>
    <property type="match status" value="1"/>
</dbReference>
<protein>
    <recommendedName>
        <fullName evidence="4">Phosphatidylinositol-specific phospholipase C X domain-containing protein</fullName>
    </recommendedName>
</protein>
<dbReference type="InterPro" id="IPR017946">
    <property type="entry name" value="PLC-like_Pdiesterase_TIM-brl"/>
</dbReference>
<accession>A0A836BSN0</accession>
<sequence length="395" mass="41619">MDTWMGDRLKALRDRRLCDLVLPGTHDSAAFQLMSPSPLPVKHVKDRVIAFVARWFPKLVAGFTLAQHLTIAEQLSAGVRFLDLRVSLAANGDFVLTHTFACVPLSEVLQQTVAFLAEKCSEVVLVSLSADWEHREAFAEQGVTSRALELVSGVCFDHLFPPPCACESPDLPTLGAMVDRGRRLMVFSHLPQPESKSNPHKPLTTQPGKALVWPGAYNWSLWANSDTPVGTVEGLLRMVAEQRSSGLLPPATDATPGHAKEDPAPPTPPPPPPSQQPAVWHLSVAVTPSVASITRSILLDPRHAGLRSLAARLEALLPRLLGEGLAGVTGLCLDHPSPEAVAAVVGLNDGPRWACAGPEGARAGSEGAHGDGGRAGGGREAGGGGEGRVGCGCCG</sequence>
<dbReference type="AlphaFoldDB" id="A0A836BSN0"/>
<dbReference type="Proteomes" id="UP000612055">
    <property type="component" value="Unassembled WGS sequence"/>
</dbReference>
<name>A0A836BSN0_9CHLO</name>
<evidence type="ECO:0000313" key="2">
    <source>
        <dbReference type="EMBL" id="KAG2485994.1"/>
    </source>
</evidence>
<dbReference type="OrthoDB" id="549549at2759"/>
<evidence type="ECO:0000313" key="3">
    <source>
        <dbReference type="Proteomes" id="UP000612055"/>
    </source>
</evidence>
<dbReference type="PANTHER" id="PTHR13593:SF113">
    <property type="entry name" value="SI:DKEY-266F7.9"/>
    <property type="match status" value="1"/>
</dbReference>
<reference evidence="2" key="1">
    <citation type="journal article" date="2020" name="bioRxiv">
        <title>Comparative genomics of Chlamydomonas.</title>
        <authorList>
            <person name="Craig R.J."/>
            <person name="Hasan A.R."/>
            <person name="Ness R.W."/>
            <person name="Keightley P.D."/>
        </authorList>
    </citation>
    <scope>NUCLEOTIDE SEQUENCE</scope>
    <source>
        <strain evidence="2">CCAP 11/70</strain>
    </source>
</reference>
<organism evidence="2 3">
    <name type="scientific">Edaphochlamys debaryana</name>
    <dbReference type="NCBI Taxonomy" id="47281"/>
    <lineage>
        <taxon>Eukaryota</taxon>
        <taxon>Viridiplantae</taxon>
        <taxon>Chlorophyta</taxon>
        <taxon>core chlorophytes</taxon>
        <taxon>Chlorophyceae</taxon>
        <taxon>CS clade</taxon>
        <taxon>Chlamydomonadales</taxon>
        <taxon>Chlamydomonadales incertae sedis</taxon>
        <taxon>Edaphochlamys</taxon>
    </lineage>
</organism>
<dbReference type="PANTHER" id="PTHR13593">
    <property type="match status" value="1"/>
</dbReference>
<comment type="caution">
    <text evidence="2">The sequence shown here is derived from an EMBL/GenBank/DDBJ whole genome shotgun (WGS) entry which is preliminary data.</text>
</comment>
<feature type="compositionally biased region" description="Pro residues" evidence="1">
    <location>
        <begin position="264"/>
        <end position="275"/>
    </location>
</feature>